<dbReference type="Pfam" id="PF00202">
    <property type="entry name" value="Aminotran_3"/>
    <property type="match status" value="1"/>
</dbReference>
<dbReference type="STRING" id="645133.E3QK44"/>
<dbReference type="InterPro" id="IPR015421">
    <property type="entry name" value="PyrdxlP-dep_Trfase_major"/>
</dbReference>
<dbReference type="VEuPathDB" id="FungiDB:GLRG_06376"/>
<keyword evidence="8" id="KW-1185">Reference proteome</keyword>
<accession>E3QK44</accession>
<dbReference type="InterPro" id="IPR049704">
    <property type="entry name" value="Aminotrans_3_PPA_site"/>
</dbReference>
<dbReference type="RefSeq" id="XP_008095252.1">
    <property type="nucleotide sequence ID" value="XM_008097061.1"/>
</dbReference>
<evidence type="ECO:0000256" key="3">
    <source>
        <dbReference type="ARBA" id="ARBA00022679"/>
    </source>
</evidence>
<dbReference type="GeneID" id="24411741"/>
<dbReference type="InterPro" id="IPR005814">
    <property type="entry name" value="Aminotrans_3"/>
</dbReference>
<keyword evidence="4 5" id="KW-0663">Pyridoxal phosphate</keyword>
<dbReference type="OrthoDB" id="5419315at2759"/>
<evidence type="ECO:0000313" key="8">
    <source>
        <dbReference type="Proteomes" id="UP000008782"/>
    </source>
</evidence>
<dbReference type="Proteomes" id="UP000008782">
    <property type="component" value="Unassembled WGS sequence"/>
</dbReference>
<protein>
    <submittedName>
        <fullName evidence="7">Aminotransferase class-III</fullName>
    </submittedName>
</protein>
<sequence length="471" mass="50984">MAPARVDELFTPATNSQPPVSIKSQDGEGRLMHRSLVQHPSMVESASGVYLHLANGQKIIDACGGAAVALLGHGNEEVVQAVADQARKVSYVHTQAYTTEPAEELANLILDGKPHGLEKAFFVSSGSEAVEAALKLARQYHYEKGQPQRMHLISRRQAYHGNTIAAMSISTVAARKVPYEGFSYPHVSHVSPAYAYQYQRNDEAEDEYTARLLSEVETEFQRVGPGNVAAFIAETVVGATAGCVAPPAGYLAGVRRICDTHGALLILDEIMCGTGRTGTFFAFEQEGVVPDIVTVAKGLGGGYSPIAGVLIHEKVVAALRQGSNSFSHGHTYQAHPVACAAALAVQKILRRDHLVARCARLGKQLEGMLRSELTNCRSVGDIRGRGLFWGVEFVKDREAKETFDPKTRFGLRIQERAFEKGVALYPGAGTVDGSRGDHVLLAPPFIITDEQLKEVCRVLREAVEEIEAETL</sequence>
<dbReference type="SUPFAM" id="SSF53383">
    <property type="entry name" value="PLP-dependent transferases"/>
    <property type="match status" value="1"/>
</dbReference>
<dbReference type="PROSITE" id="PS00600">
    <property type="entry name" value="AA_TRANSFER_CLASS_3"/>
    <property type="match status" value="1"/>
</dbReference>
<dbReference type="EMBL" id="GG697354">
    <property type="protein sequence ID" value="EFQ31232.1"/>
    <property type="molecule type" value="Genomic_DNA"/>
</dbReference>
<keyword evidence="2 7" id="KW-0032">Aminotransferase</keyword>
<gene>
    <name evidence="7" type="ORF">GLRG_06376</name>
</gene>
<dbReference type="InterPro" id="IPR015424">
    <property type="entry name" value="PyrdxlP-dep_Trfase"/>
</dbReference>
<dbReference type="GO" id="GO:0005829">
    <property type="term" value="C:cytosol"/>
    <property type="evidence" value="ECO:0007669"/>
    <property type="project" value="TreeGrafter"/>
</dbReference>
<dbReference type="InterPro" id="IPR015422">
    <property type="entry name" value="PyrdxlP-dep_Trfase_small"/>
</dbReference>
<dbReference type="GO" id="GO:0008483">
    <property type="term" value="F:transaminase activity"/>
    <property type="evidence" value="ECO:0007669"/>
    <property type="project" value="UniProtKB-KW"/>
</dbReference>
<dbReference type="HOGENOM" id="CLU_016922_4_0_1"/>
<evidence type="ECO:0000256" key="4">
    <source>
        <dbReference type="ARBA" id="ARBA00022898"/>
    </source>
</evidence>
<dbReference type="CDD" id="cd00610">
    <property type="entry name" value="OAT_like"/>
    <property type="match status" value="1"/>
</dbReference>
<evidence type="ECO:0000256" key="5">
    <source>
        <dbReference type="RuleBase" id="RU003560"/>
    </source>
</evidence>
<evidence type="ECO:0000313" key="7">
    <source>
        <dbReference type="EMBL" id="EFQ31232.1"/>
    </source>
</evidence>
<feature type="compositionally biased region" description="Polar residues" evidence="6">
    <location>
        <begin position="12"/>
        <end position="24"/>
    </location>
</feature>
<dbReference type="eggNOG" id="KOG1404">
    <property type="taxonomic scope" value="Eukaryota"/>
</dbReference>
<dbReference type="AlphaFoldDB" id="E3QK44"/>
<dbReference type="PANTHER" id="PTHR43094:SF1">
    <property type="entry name" value="AMINOTRANSFERASE CLASS-III"/>
    <property type="match status" value="1"/>
</dbReference>
<name>E3QK44_COLGM</name>
<reference evidence="8" key="1">
    <citation type="journal article" date="2012" name="Nat. Genet.">
        <title>Lifestyle transitions in plant pathogenic Colletotrichum fungi deciphered by genome and transcriptome analyses.</title>
        <authorList>
            <person name="O'Connell R.J."/>
            <person name="Thon M.R."/>
            <person name="Hacquard S."/>
            <person name="Amyotte S.G."/>
            <person name="Kleemann J."/>
            <person name="Torres M.F."/>
            <person name="Damm U."/>
            <person name="Buiate E.A."/>
            <person name="Epstein L."/>
            <person name="Alkan N."/>
            <person name="Altmueller J."/>
            <person name="Alvarado-Balderrama L."/>
            <person name="Bauser C.A."/>
            <person name="Becker C."/>
            <person name="Birren B.W."/>
            <person name="Chen Z."/>
            <person name="Choi J."/>
            <person name="Crouch J.A."/>
            <person name="Duvick J.P."/>
            <person name="Farman M.A."/>
            <person name="Gan P."/>
            <person name="Heiman D."/>
            <person name="Henrissat B."/>
            <person name="Howard R.J."/>
            <person name="Kabbage M."/>
            <person name="Koch C."/>
            <person name="Kracher B."/>
            <person name="Kubo Y."/>
            <person name="Law A.D."/>
            <person name="Lebrun M.-H."/>
            <person name="Lee Y.-H."/>
            <person name="Miyara I."/>
            <person name="Moore N."/>
            <person name="Neumann U."/>
            <person name="Nordstroem K."/>
            <person name="Panaccione D.G."/>
            <person name="Panstruga R."/>
            <person name="Place M."/>
            <person name="Proctor R.H."/>
            <person name="Prusky D."/>
            <person name="Rech G."/>
            <person name="Reinhardt R."/>
            <person name="Rollins J.A."/>
            <person name="Rounsley S."/>
            <person name="Schardl C.L."/>
            <person name="Schwartz D.C."/>
            <person name="Shenoy N."/>
            <person name="Shirasu K."/>
            <person name="Sikhakolli U.R."/>
            <person name="Stueber K."/>
            <person name="Sukno S.A."/>
            <person name="Sweigard J.A."/>
            <person name="Takano Y."/>
            <person name="Takahara H."/>
            <person name="Trail F."/>
            <person name="van der Does H.C."/>
            <person name="Voll L.M."/>
            <person name="Will I."/>
            <person name="Young S."/>
            <person name="Zeng Q."/>
            <person name="Zhang J."/>
            <person name="Zhou S."/>
            <person name="Dickman M.B."/>
            <person name="Schulze-Lefert P."/>
            <person name="Ver Loren van Themaat E."/>
            <person name="Ma L.-J."/>
            <person name="Vaillancourt L.J."/>
        </authorList>
    </citation>
    <scope>NUCLEOTIDE SEQUENCE [LARGE SCALE GENOMIC DNA]</scope>
    <source>
        <strain evidence="8">M1.001 / M2 / FGSC 10212</strain>
    </source>
</reference>
<evidence type="ECO:0000256" key="6">
    <source>
        <dbReference type="SAM" id="MobiDB-lite"/>
    </source>
</evidence>
<comment type="similarity">
    <text evidence="1 5">Belongs to the class-III pyridoxal-phosphate-dependent aminotransferase family.</text>
</comment>
<proteinExistence type="inferred from homology"/>
<dbReference type="PANTHER" id="PTHR43094">
    <property type="entry name" value="AMINOTRANSFERASE"/>
    <property type="match status" value="1"/>
</dbReference>
<organism evidence="8">
    <name type="scientific">Colletotrichum graminicola (strain M1.001 / M2 / FGSC 10212)</name>
    <name type="common">Maize anthracnose fungus</name>
    <name type="synonym">Glomerella graminicola</name>
    <dbReference type="NCBI Taxonomy" id="645133"/>
    <lineage>
        <taxon>Eukaryota</taxon>
        <taxon>Fungi</taxon>
        <taxon>Dikarya</taxon>
        <taxon>Ascomycota</taxon>
        <taxon>Pezizomycotina</taxon>
        <taxon>Sordariomycetes</taxon>
        <taxon>Hypocreomycetidae</taxon>
        <taxon>Glomerellales</taxon>
        <taxon>Glomerellaceae</taxon>
        <taxon>Colletotrichum</taxon>
        <taxon>Colletotrichum graminicola species complex</taxon>
    </lineage>
</organism>
<dbReference type="Gene3D" id="3.90.1150.10">
    <property type="entry name" value="Aspartate Aminotransferase, domain 1"/>
    <property type="match status" value="1"/>
</dbReference>
<dbReference type="NCBIfam" id="NF005685">
    <property type="entry name" value="PRK07483.1"/>
    <property type="match status" value="1"/>
</dbReference>
<evidence type="ECO:0000256" key="1">
    <source>
        <dbReference type="ARBA" id="ARBA00008954"/>
    </source>
</evidence>
<dbReference type="FunFam" id="3.40.640.10:FF:000014">
    <property type="entry name" value="Adenosylmethionine-8-amino-7-oxononanoate aminotransferase, probable"/>
    <property type="match status" value="1"/>
</dbReference>
<evidence type="ECO:0000256" key="2">
    <source>
        <dbReference type="ARBA" id="ARBA00022576"/>
    </source>
</evidence>
<dbReference type="GO" id="GO:0030170">
    <property type="term" value="F:pyridoxal phosphate binding"/>
    <property type="evidence" value="ECO:0007669"/>
    <property type="project" value="InterPro"/>
</dbReference>
<keyword evidence="3 7" id="KW-0808">Transferase</keyword>
<feature type="region of interest" description="Disordered" evidence="6">
    <location>
        <begin position="1"/>
        <end position="27"/>
    </location>
</feature>
<dbReference type="Gene3D" id="3.40.640.10">
    <property type="entry name" value="Type I PLP-dependent aspartate aminotransferase-like (Major domain)"/>
    <property type="match status" value="1"/>
</dbReference>